<evidence type="ECO:0000313" key="3">
    <source>
        <dbReference type="Proteomes" id="UP000807159"/>
    </source>
</evidence>
<dbReference type="AlphaFoldDB" id="A0A8T2YZG2"/>
<comment type="caution">
    <text evidence="2">The sequence shown here is derived from an EMBL/GenBank/DDBJ whole genome shotgun (WGS) entry which is preliminary data.</text>
</comment>
<gene>
    <name evidence="2" type="ORF">H0E87_008142</name>
</gene>
<name>A0A8T2YZG2_POPDE</name>
<proteinExistence type="predicted"/>
<reference evidence="2" key="1">
    <citation type="journal article" date="2021" name="J. Hered.">
        <title>Genome Assembly of Salicaceae Populus deltoides (Eastern Cottonwood) I-69 Based on Nanopore Sequencing and Hi-C Technologies.</title>
        <authorList>
            <person name="Bai S."/>
            <person name="Wu H."/>
            <person name="Zhang J."/>
            <person name="Pan Z."/>
            <person name="Zhao W."/>
            <person name="Li Z."/>
            <person name="Tong C."/>
        </authorList>
    </citation>
    <scope>NUCLEOTIDE SEQUENCE</scope>
    <source>
        <tissue evidence="2">Leaf</tissue>
    </source>
</reference>
<evidence type="ECO:0000313" key="2">
    <source>
        <dbReference type="EMBL" id="KAH8510468.1"/>
    </source>
</evidence>
<evidence type="ECO:0000256" key="1">
    <source>
        <dbReference type="SAM" id="MobiDB-lite"/>
    </source>
</evidence>
<sequence>MEPTPHQPPSTTNLLFSQRPPPLDLSTKCLAATSKEVQRFFSAGVPTITKGATSSTNRLIKKFVASSPESIALDALSHLLSPDFTHPLLPSPTLPRAEESRGYRGQLEKLREACGEQLLVPAKCLLHSSP</sequence>
<keyword evidence="3" id="KW-1185">Reference proteome</keyword>
<dbReference type="EMBL" id="JACEGQ020000004">
    <property type="protein sequence ID" value="KAH8510468.1"/>
    <property type="molecule type" value="Genomic_DNA"/>
</dbReference>
<dbReference type="Proteomes" id="UP000807159">
    <property type="component" value="Chromosome 4"/>
</dbReference>
<organism evidence="2 3">
    <name type="scientific">Populus deltoides</name>
    <name type="common">Eastern poplar</name>
    <name type="synonym">Eastern cottonwood</name>
    <dbReference type="NCBI Taxonomy" id="3696"/>
    <lineage>
        <taxon>Eukaryota</taxon>
        <taxon>Viridiplantae</taxon>
        <taxon>Streptophyta</taxon>
        <taxon>Embryophyta</taxon>
        <taxon>Tracheophyta</taxon>
        <taxon>Spermatophyta</taxon>
        <taxon>Magnoliopsida</taxon>
        <taxon>eudicotyledons</taxon>
        <taxon>Gunneridae</taxon>
        <taxon>Pentapetalae</taxon>
        <taxon>rosids</taxon>
        <taxon>fabids</taxon>
        <taxon>Malpighiales</taxon>
        <taxon>Salicaceae</taxon>
        <taxon>Saliceae</taxon>
        <taxon>Populus</taxon>
    </lineage>
</organism>
<accession>A0A8T2YZG2</accession>
<feature type="region of interest" description="Disordered" evidence="1">
    <location>
        <begin position="1"/>
        <end position="20"/>
    </location>
</feature>
<protein>
    <submittedName>
        <fullName evidence="2">Uncharacterized protein</fullName>
    </submittedName>
</protein>